<dbReference type="Gene3D" id="4.10.60.10">
    <property type="entry name" value="Zinc finger, CCHC-type"/>
    <property type="match status" value="1"/>
</dbReference>
<proteinExistence type="predicted"/>
<evidence type="ECO:0008006" key="2">
    <source>
        <dbReference type="Google" id="ProtNLM"/>
    </source>
</evidence>
<accession>A0A6L2MC76</accession>
<reference evidence="1" key="1">
    <citation type="journal article" date="2019" name="Sci. Rep.">
        <title>Draft genome of Tanacetum cinerariifolium, the natural source of mosquito coil.</title>
        <authorList>
            <person name="Yamashiro T."/>
            <person name="Shiraishi A."/>
            <person name="Satake H."/>
            <person name="Nakayama K."/>
        </authorList>
    </citation>
    <scope>NUCLEOTIDE SEQUENCE</scope>
</reference>
<gene>
    <name evidence="1" type="ORF">Tci_042122</name>
</gene>
<organism evidence="1">
    <name type="scientific">Tanacetum cinerariifolium</name>
    <name type="common">Dalmatian daisy</name>
    <name type="synonym">Chrysanthemum cinerariifolium</name>
    <dbReference type="NCBI Taxonomy" id="118510"/>
    <lineage>
        <taxon>Eukaryota</taxon>
        <taxon>Viridiplantae</taxon>
        <taxon>Streptophyta</taxon>
        <taxon>Embryophyta</taxon>
        <taxon>Tracheophyta</taxon>
        <taxon>Spermatophyta</taxon>
        <taxon>Magnoliopsida</taxon>
        <taxon>eudicotyledons</taxon>
        <taxon>Gunneridae</taxon>
        <taxon>Pentapetalae</taxon>
        <taxon>asterids</taxon>
        <taxon>campanulids</taxon>
        <taxon>Asterales</taxon>
        <taxon>Asteraceae</taxon>
        <taxon>Asteroideae</taxon>
        <taxon>Anthemideae</taxon>
        <taxon>Anthemidinae</taxon>
        <taxon>Tanacetum</taxon>
    </lineage>
</organism>
<evidence type="ECO:0000313" key="1">
    <source>
        <dbReference type="EMBL" id="GEU70144.1"/>
    </source>
</evidence>
<name>A0A6L2MC76_TANCI</name>
<protein>
    <recommendedName>
        <fullName evidence="2">Retrovirus-related Pol polyprotein from transposon TNT 1-94</fullName>
    </recommendedName>
</protein>
<dbReference type="AlphaFoldDB" id="A0A6L2MC76"/>
<dbReference type="Pfam" id="PF14223">
    <property type="entry name" value="Retrotran_gag_2"/>
    <property type="match status" value="1"/>
</dbReference>
<sequence length="377" mass="43239">MSNTSEDIQATSSDTCPPMLDRTVYESWIQRATPEGGAILGPKRPRTYDDLDDNDKACLNVDVYATNIVLQGLPKDIYKLINHNIEAKAIWDNVKMLLKGSNLTEEDHESQMYDEFERFKMLLGENINEYYVRFHKLVNDMRHIRMTMPNIQLNSKFVNNITPEWDRFVTAVKLNKGLKETNHEQLYAYLKQHEKHATQEIMIIERLSPPCNDPLAFVSSVKPHTVQGRQKQNQRNNAQGAGATTNEVVHNRARNANQGQARQIKCYNRSGFGHIARNCTQPKRPHNLNLFKDKMLLMQAQKMVQFWMRKSYSFLLADECDAFDSKIDDKPIAQTIFMANMSLVRPAHQQVGPSHASTLSEIEAPFSNFLPCDYGCG</sequence>
<comment type="caution">
    <text evidence="1">The sequence shown here is derived from an EMBL/GenBank/DDBJ whole genome shotgun (WGS) entry which is preliminary data.</text>
</comment>
<dbReference type="EMBL" id="BKCJ010006061">
    <property type="protein sequence ID" value="GEU70144.1"/>
    <property type="molecule type" value="Genomic_DNA"/>
</dbReference>